<keyword evidence="2" id="KW-1185">Reference proteome</keyword>
<evidence type="ECO:0000313" key="1">
    <source>
        <dbReference type="EMBL" id="CRK98663.1"/>
    </source>
</evidence>
<dbReference type="AlphaFoldDB" id="A0A1J1IEG1"/>
<gene>
    <name evidence="1" type="ORF">CLUMA_CG012383</name>
</gene>
<dbReference type="Proteomes" id="UP000183832">
    <property type="component" value="Unassembled WGS sequence"/>
</dbReference>
<name>A0A1J1IEG1_9DIPT</name>
<dbReference type="EMBL" id="CVRI01000048">
    <property type="protein sequence ID" value="CRK98663.1"/>
    <property type="molecule type" value="Genomic_DNA"/>
</dbReference>
<proteinExistence type="predicted"/>
<organism evidence="1 2">
    <name type="scientific">Clunio marinus</name>
    <dbReference type="NCBI Taxonomy" id="568069"/>
    <lineage>
        <taxon>Eukaryota</taxon>
        <taxon>Metazoa</taxon>
        <taxon>Ecdysozoa</taxon>
        <taxon>Arthropoda</taxon>
        <taxon>Hexapoda</taxon>
        <taxon>Insecta</taxon>
        <taxon>Pterygota</taxon>
        <taxon>Neoptera</taxon>
        <taxon>Endopterygota</taxon>
        <taxon>Diptera</taxon>
        <taxon>Nematocera</taxon>
        <taxon>Chironomoidea</taxon>
        <taxon>Chironomidae</taxon>
        <taxon>Clunio</taxon>
    </lineage>
</organism>
<protein>
    <submittedName>
        <fullName evidence="1">CLUMA_CG012383, isoform A</fullName>
    </submittedName>
</protein>
<reference evidence="1 2" key="1">
    <citation type="submission" date="2015-04" db="EMBL/GenBank/DDBJ databases">
        <authorList>
            <person name="Syromyatnikov M.Y."/>
            <person name="Popov V.N."/>
        </authorList>
    </citation>
    <scope>NUCLEOTIDE SEQUENCE [LARGE SCALE GENOMIC DNA]</scope>
</reference>
<evidence type="ECO:0000313" key="2">
    <source>
        <dbReference type="Proteomes" id="UP000183832"/>
    </source>
</evidence>
<sequence>MGLAQFSVILQFPESNEMNGKELAKLLYSFLSKENKSSNKTAAHIINTYLEVLTFLKRFLLLSLIGYSLKSLILLNHLQRCGLETFQTQPSSITHGTSITKLFKIPTCMCKGALTASQHNIVEE</sequence>
<accession>A0A1J1IEG1</accession>